<sequence length="153" mass="17331">MPEMGRDEARRRFGAARVARLATIGPAGRPHLVPVVFARRGDDVVTAVDDKPKRSRRLARLRHISVQPAVSLLVDAYDEDWDRLWWVRADGEARTLPPGAPDARTRQEYAGAVELLRCKYPQYRQRPPEGPVIAVGVLRWTGWRAVQEDDGAW</sequence>
<accession>A0ABW2E514</accession>
<dbReference type="SUPFAM" id="SSF50475">
    <property type="entry name" value="FMN-binding split barrel"/>
    <property type="match status" value="1"/>
</dbReference>
<dbReference type="PANTHER" id="PTHR35176">
    <property type="entry name" value="HEME OXYGENASE HI_0854-RELATED"/>
    <property type="match status" value="1"/>
</dbReference>
<proteinExistence type="predicted"/>
<evidence type="ECO:0000256" key="1">
    <source>
        <dbReference type="ARBA" id="ARBA00023002"/>
    </source>
</evidence>
<feature type="domain" description="Pyridoxamine 5'-phosphate oxidase N-terminal" evidence="2">
    <location>
        <begin position="7"/>
        <end position="140"/>
    </location>
</feature>
<evidence type="ECO:0000313" key="4">
    <source>
        <dbReference type="Proteomes" id="UP001596409"/>
    </source>
</evidence>
<name>A0ABW2E514_9ACTN</name>
<dbReference type="Gene3D" id="2.30.110.10">
    <property type="entry name" value="Electron Transport, Fmn-binding Protein, Chain A"/>
    <property type="match status" value="1"/>
</dbReference>
<evidence type="ECO:0000259" key="2">
    <source>
        <dbReference type="Pfam" id="PF01243"/>
    </source>
</evidence>
<organism evidence="3 4">
    <name type="scientific">Streptomyces viridiviolaceus</name>
    <dbReference type="NCBI Taxonomy" id="68282"/>
    <lineage>
        <taxon>Bacteria</taxon>
        <taxon>Bacillati</taxon>
        <taxon>Actinomycetota</taxon>
        <taxon>Actinomycetes</taxon>
        <taxon>Kitasatosporales</taxon>
        <taxon>Streptomycetaceae</taxon>
        <taxon>Streptomyces</taxon>
    </lineage>
</organism>
<dbReference type="InterPro" id="IPR019967">
    <property type="entry name" value="F420-dep_enz_PPOX_Rv0121"/>
</dbReference>
<dbReference type="EMBL" id="JBHSYM010000059">
    <property type="protein sequence ID" value="MFC7015099.1"/>
    <property type="molecule type" value="Genomic_DNA"/>
</dbReference>
<gene>
    <name evidence="3" type="ORF">ACFQMH_26020</name>
</gene>
<protein>
    <submittedName>
        <fullName evidence="3">TIGR03668 family PPOX class F420-dependent oxidoreductase</fullName>
    </submittedName>
</protein>
<dbReference type="Proteomes" id="UP001596409">
    <property type="component" value="Unassembled WGS sequence"/>
</dbReference>
<keyword evidence="4" id="KW-1185">Reference proteome</keyword>
<dbReference type="RefSeq" id="WP_229880852.1">
    <property type="nucleotide sequence ID" value="NZ_BMWA01000011.1"/>
</dbReference>
<dbReference type="InterPro" id="IPR052019">
    <property type="entry name" value="F420H2_bilvrd_red/Heme_oxyg"/>
</dbReference>
<dbReference type="Pfam" id="PF01243">
    <property type="entry name" value="PNPOx_N"/>
    <property type="match status" value="1"/>
</dbReference>
<evidence type="ECO:0000313" key="3">
    <source>
        <dbReference type="EMBL" id="MFC7015099.1"/>
    </source>
</evidence>
<keyword evidence="1" id="KW-0560">Oxidoreductase</keyword>
<dbReference type="PANTHER" id="PTHR35176:SF2">
    <property type="entry name" value="F420H(2)-DEPENDENT REDUCTASE RV1155"/>
    <property type="match status" value="1"/>
</dbReference>
<comment type="caution">
    <text evidence="3">The sequence shown here is derived from an EMBL/GenBank/DDBJ whole genome shotgun (WGS) entry which is preliminary data.</text>
</comment>
<dbReference type="NCBIfam" id="TIGR03668">
    <property type="entry name" value="Rv0121_F420"/>
    <property type="match status" value="1"/>
</dbReference>
<dbReference type="InterPro" id="IPR012349">
    <property type="entry name" value="Split_barrel_FMN-bd"/>
</dbReference>
<dbReference type="InterPro" id="IPR011576">
    <property type="entry name" value="Pyridox_Oxase_N"/>
</dbReference>
<reference evidence="4" key="1">
    <citation type="journal article" date="2019" name="Int. J. Syst. Evol. Microbiol.">
        <title>The Global Catalogue of Microorganisms (GCM) 10K type strain sequencing project: providing services to taxonomists for standard genome sequencing and annotation.</title>
        <authorList>
            <consortium name="The Broad Institute Genomics Platform"/>
            <consortium name="The Broad Institute Genome Sequencing Center for Infectious Disease"/>
            <person name="Wu L."/>
            <person name="Ma J."/>
        </authorList>
    </citation>
    <scope>NUCLEOTIDE SEQUENCE [LARGE SCALE GENOMIC DNA]</scope>
    <source>
        <strain evidence="4">JCM 4855</strain>
    </source>
</reference>